<protein>
    <submittedName>
        <fullName evidence="2">HNH endonuclease</fullName>
    </submittedName>
</protein>
<dbReference type="PANTHER" id="PTHR33877">
    <property type="entry name" value="SLL1193 PROTEIN"/>
    <property type="match status" value="1"/>
</dbReference>
<dbReference type="Pfam" id="PF01844">
    <property type="entry name" value="HNH"/>
    <property type="match status" value="1"/>
</dbReference>
<dbReference type="InterPro" id="IPR002711">
    <property type="entry name" value="HNH"/>
</dbReference>
<dbReference type="RefSeq" id="WP_376885041.1">
    <property type="nucleotide sequence ID" value="NZ_JBHUHR010000022.1"/>
</dbReference>
<name>A0ABW4VMA5_9BACT</name>
<reference evidence="3" key="1">
    <citation type="journal article" date="2019" name="Int. J. Syst. Evol. Microbiol.">
        <title>The Global Catalogue of Microorganisms (GCM) 10K type strain sequencing project: providing services to taxonomists for standard genome sequencing and annotation.</title>
        <authorList>
            <consortium name="The Broad Institute Genomics Platform"/>
            <consortium name="The Broad Institute Genome Sequencing Center for Infectious Disease"/>
            <person name="Wu L."/>
            <person name="Ma J."/>
        </authorList>
    </citation>
    <scope>NUCLEOTIDE SEQUENCE [LARGE SCALE GENOMIC DNA]</scope>
    <source>
        <strain evidence="3">CGMCC 1.15180</strain>
    </source>
</reference>
<dbReference type="Gene3D" id="1.10.30.50">
    <property type="match status" value="1"/>
</dbReference>
<sequence length="252" mass="29578">MPTALPKNDPELHKAFGIILSIESFSKYVIGIAELVYDNELDRENIQRLLDQYNIRKIEDIKEELIDLLIVYINLILNDHIISDNEKLNIDLLKKYFRIKEGDFYTYRHQEVGDILHRQFERVYFDNSISKEEAMHIVDLQGLFNLSYDQFDKFKQDEISRALEQGAAITDLDTAKFPKSNSASYGLKRRYFSKQIEDLVWNRDNGKCRECKSFEQLGFDHIIPLSKGGPNTFRNIQLLCETCGRKKRDRIG</sequence>
<proteinExistence type="predicted"/>
<dbReference type="CDD" id="cd00085">
    <property type="entry name" value="HNHc"/>
    <property type="match status" value="1"/>
</dbReference>
<dbReference type="InterPro" id="IPR052892">
    <property type="entry name" value="NA-targeting_endonuclease"/>
</dbReference>
<keyword evidence="2" id="KW-0378">Hydrolase</keyword>
<evidence type="ECO:0000259" key="1">
    <source>
        <dbReference type="SMART" id="SM00507"/>
    </source>
</evidence>
<dbReference type="EMBL" id="JBHUHR010000022">
    <property type="protein sequence ID" value="MFD2034670.1"/>
    <property type="molecule type" value="Genomic_DNA"/>
</dbReference>
<dbReference type="Proteomes" id="UP001597361">
    <property type="component" value="Unassembled WGS sequence"/>
</dbReference>
<dbReference type="SMART" id="SM00507">
    <property type="entry name" value="HNHc"/>
    <property type="match status" value="1"/>
</dbReference>
<dbReference type="InterPro" id="IPR003615">
    <property type="entry name" value="HNH_nuc"/>
</dbReference>
<keyword evidence="2" id="KW-0540">Nuclease</keyword>
<evidence type="ECO:0000313" key="2">
    <source>
        <dbReference type="EMBL" id="MFD2034670.1"/>
    </source>
</evidence>
<comment type="caution">
    <text evidence="2">The sequence shown here is derived from an EMBL/GenBank/DDBJ whole genome shotgun (WGS) entry which is preliminary data.</text>
</comment>
<gene>
    <name evidence="2" type="ORF">ACFSKL_07720</name>
</gene>
<keyword evidence="2" id="KW-0255">Endonuclease</keyword>
<accession>A0ABW4VMA5</accession>
<dbReference type="PANTHER" id="PTHR33877:SF1">
    <property type="entry name" value="TYPE IV METHYL-DIRECTED RESTRICTION ENZYME ECOKMCRA"/>
    <property type="match status" value="1"/>
</dbReference>
<dbReference type="GO" id="GO:0004519">
    <property type="term" value="F:endonuclease activity"/>
    <property type="evidence" value="ECO:0007669"/>
    <property type="project" value="UniProtKB-KW"/>
</dbReference>
<keyword evidence="3" id="KW-1185">Reference proteome</keyword>
<organism evidence="2 3">
    <name type="scientific">Belliella marina</name>
    <dbReference type="NCBI Taxonomy" id="1644146"/>
    <lineage>
        <taxon>Bacteria</taxon>
        <taxon>Pseudomonadati</taxon>
        <taxon>Bacteroidota</taxon>
        <taxon>Cytophagia</taxon>
        <taxon>Cytophagales</taxon>
        <taxon>Cyclobacteriaceae</taxon>
        <taxon>Belliella</taxon>
    </lineage>
</organism>
<feature type="domain" description="HNH nuclease" evidence="1">
    <location>
        <begin position="195"/>
        <end position="245"/>
    </location>
</feature>
<evidence type="ECO:0000313" key="3">
    <source>
        <dbReference type="Proteomes" id="UP001597361"/>
    </source>
</evidence>